<dbReference type="EMBL" id="UINC01192321">
    <property type="protein sequence ID" value="SVE07415.1"/>
    <property type="molecule type" value="Genomic_DNA"/>
</dbReference>
<protein>
    <submittedName>
        <fullName evidence="1">Uncharacterized protein</fullName>
    </submittedName>
</protein>
<reference evidence="1" key="1">
    <citation type="submission" date="2018-05" db="EMBL/GenBank/DDBJ databases">
        <authorList>
            <person name="Lanie J.A."/>
            <person name="Ng W.-L."/>
            <person name="Kazmierczak K.M."/>
            <person name="Andrzejewski T.M."/>
            <person name="Davidsen T.M."/>
            <person name="Wayne K.J."/>
            <person name="Tettelin H."/>
            <person name="Glass J.I."/>
            <person name="Rusch D."/>
            <person name="Podicherti R."/>
            <person name="Tsui H.-C.T."/>
            <person name="Winkler M.E."/>
        </authorList>
    </citation>
    <scope>NUCLEOTIDE SEQUENCE</scope>
</reference>
<evidence type="ECO:0000313" key="1">
    <source>
        <dbReference type="EMBL" id="SVE07415.1"/>
    </source>
</evidence>
<name>A0A383AJR3_9ZZZZ</name>
<proteinExistence type="predicted"/>
<dbReference type="AlphaFoldDB" id="A0A383AJR3"/>
<accession>A0A383AJR3</accession>
<organism evidence="1">
    <name type="scientific">marine metagenome</name>
    <dbReference type="NCBI Taxonomy" id="408172"/>
    <lineage>
        <taxon>unclassified sequences</taxon>
        <taxon>metagenomes</taxon>
        <taxon>ecological metagenomes</taxon>
    </lineage>
</organism>
<gene>
    <name evidence="1" type="ORF">METZ01_LOCUS460269</name>
</gene>
<sequence length="42" mass="5048">MFGYPENQRFWLPTAYPVIIKILKNFLLGIDFEEKNIFLAKE</sequence>